<dbReference type="OrthoDB" id="9775903at2"/>
<dbReference type="Pfam" id="PF03631">
    <property type="entry name" value="Virul_fac_BrkB"/>
    <property type="match status" value="1"/>
</dbReference>
<dbReference type="GO" id="GO:0005886">
    <property type="term" value="C:plasma membrane"/>
    <property type="evidence" value="ECO:0007669"/>
    <property type="project" value="UniProtKB-SubCell"/>
</dbReference>
<evidence type="ECO:0000313" key="8">
    <source>
        <dbReference type="Proteomes" id="UP000290567"/>
    </source>
</evidence>
<keyword evidence="3 6" id="KW-0812">Transmembrane</keyword>
<evidence type="ECO:0000256" key="1">
    <source>
        <dbReference type="ARBA" id="ARBA00004651"/>
    </source>
</evidence>
<gene>
    <name evidence="7" type="primary">rbn</name>
    <name evidence="7" type="ORF">NRIC_18310</name>
</gene>
<dbReference type="InterPro" id="IPR017039">
    <property type="entry name" value="Virul_fac_BrkB"/>
</dbReference>
<keyword evidence="5 6" id="KW-0472">Membrane</keyword>
<dbReference type="EMBL" id="BJCC01000014">
    <property type="protein sequence ID" value="GCF93940.1"/>
    <property type="molecule type" value="Genomic_DNA"/>
</dbReference>
<feature type="transmembrane region" description="Helical" evidence="6">
    <location>
        <begin position="96"/>
        <end position="115"/>
    </location>
</feature>
<dbReference type="NCBIfam" id="TIGR00765">
    <property type="entry name" value="yihY_not_rbn"/>
    <property type="match status" value="1"/>
</dbReference>
<feature type="transmembrane region" description="Helical" evidence="6">
    <location>
        <begin position="247"/>
        <end position="275"/>
    </location>
</feature>
<evidence type="ECO:0000313" key="7">
    <source>
        <dbReference type="EMBL" id="GCF93940.1"/>
    </source>
</evidence>
<dbReference type="PANTHER" id="PTHR30213:SF0">
    <property type="entry name" value="UPF0761 MEMBRANE PROTEIN YIHY"/>
    <property type="match status" value="1"/>
</dbReference>
<keyword evidence="2" id="KW-1003">Cell membrane</keyword>
<reference evidence="8" key="1">
    <citation type="submission" date="2019-02" db="EMBL/GenBank/DDBJ databases">
        <title>Draft genome sequence of Enterococcus sp. Gos25-1.</title>
        <authorList>
            <person name="Tanaka N."/>
            <person name="Shiwa Y."/>
            <person name="Fujita N."/>
        </authorList>
    </citation>
    <scope>NUCLEOTIDE SEQUENCE [LARGE SCALE GENOMIC DNA]</scope>
    <source>
        <strain evidence="8">Gos25-1</strain>
    </source>
</reference>
<evidence type="ECO:0000256" key="4">
    <source>
        <dbReference type="ARBA" id="ARBA00022989"/>
    </source>
</evidence>
<accession>A0A4P5P7X4</accession>
<feature type="transmembrane region" description="Helical" evidence="6">
    <location>
        <begin position="183"/>
        <end position="202"/>
    </location>
</feature>
<feature type="transmembrane region" description="Helical" evidence="6">
    <location>
        <begin position="214"/>
        <end position="235"/>
    </location>
</feature>
<proteinExistence type="predicted"/>
<comment type="caution">
    <text evidence="7">The sequence shown here is derived from an EMBL/GenBank/DDBJ whole genome shotgun (WGS) entry which is preliminary data.</text>
</comment>
<name>A0A4P5P7X4_9ENTE</name>
<sequence length="310" mass="34572">MGLIKKIQSNEKLMRFIESIQKHITETEIGGRSVVVAYYLLLSFFPLLIVIGNLLPYLDITPETVLPYVREIIPMEIYNFLKPAIENLLSNNSGGLLSISVLAALWSASKGVNALQTALNRAYGVEDRGNFVISRIVSVGMVAVLLVAIIGVALFFSIGQVVMDALQPLLGFSTEYIDIFTTLRWPVTVVGLLLILSALYMVIPNARVPFKYTLPGTATTTIGWMVLTQGFGLYARTFARSISGYQIIGSFIVLMLWLNFAATLVIFGGIINVTLQEFQTGREVKEGRNRFQKILRFFKRKAFKKKSEKD</sequence>
<protein>
    <submittedName>
        <fullName evidence="7">Uncharacterized protein</fullName>
    </submittedName>
</protein>
<dbReference type="PIRSF" id="PIRSF035875">
    <property type="entry name" value="RNase_BN"/>
    <property type="match status" value="1"/>
</dbReference>
<evidence type="ECO:0000256" key="2">
    <source>
        <dbReference type="ARBA" id="ARBA00022475"/>
    </source>
</evidence>
<feature type="transmembrane region" description="Helical" evidence="6">
    <location>
        <begin position="36"/>
        <end position="58"/>
    </location>
</feature>
<organism evidence="7 8">
    <name type="scientific">Enterococcus florum</name>
    <dbReference type="NCBI Taxonomy" id="2480627"/>
    <lineage>
        <taxon>Bacteria</taxon>
        <taxon>Bacillati</taxon>
        <taxon>Bacillota</taxon>
        <taxon>Bacilli</taxon>
        <taxon>Lactobacillales</taxon>
        <taxon>Enterococcaceae</taxon>
        <taxon>Enterococcus</taxon>
    </lineage>
</organism>
<evidence type="ECO:0000256" key="3">
    <source>
        <dbReference type="ARBA" id="ARBA00022692"/>
    </source>
</evidence>
<feature type="transmembrane region" description="Helical" evidence="6">
    <location>
        <begin position="136"/>
        <end position="163"/>
    </location>
</feature>
<dbReference type="PANTHER" id="PTHR30213">
    <property type="entry name" value="INNER MEMBRANE PROTEIN YHJD"/>
    <property type="match status" value="1"/>
</dbReference>
<evidence type="ECO:0000256" key="5">
    <source>
        <dbReference type="ARBA" id="ARBA00023136"/>
    </source>
</evidence>
<keyword evidence="8" id="KW-1185">Reference proteome</keyword>
<comment type="subcellular location">
    <subcellularLocation>
        <location evidence="1">Cell membrane</location>
        <topology evidence="1">Multi-pass membrane protein</topology>
    </subcellularLocation>
</comment>
<dbReference type="AlphaFoldDB" id="A0A4P5P7X4"/>
<keyword evidence="4 6" id="KW-1133">Transmembrane helix</keyword>
<evidence type="ECO:0000256" key="6">
    <source>
        <dbReference type="SAM" id="Phobius"/>
    </source>
</evidence>
<dbReference type="Proteomes" id="UP000290567">
    <property type="component" value="Unassembled WGS sequence"/>
</dbReference>
<dbReference type="RefSeq" id="WP_146622381.1">
    <property type="nucleotide sequence ID" value="NZ_BJCC01000014.1"/>
</dbReference>